<reference evidence="1" key="1">
    <citation type="submission" date="2016-01" db="EMBL/GenBank/DDBJ databases">
        <title>Reference transcriptome for the parasite Schistocephalus solidus: insights into the molecular evolution of parasitism.</title>
        <authorList>
            <person name="Hebert F.O."/>
            <person name="Grambauer S."/>
            <person name="Barber I."/>
            <person name="Landry C.R."/>
            <person name="Aubin-Horth N."/>
        </authorList>
    </citation>
    <scope>NUCLEOTIDE SEQUENCE</scope>
</reference>
<dbReference type="AlphaFoldDB" id="A0A0X3NTU8"/>
<protein>
    <submittedName>
        <fullName evidence="1">Uncharacterized protein</fullName>
    </submittedName>
</protein>
<dbReference type="PANTHER" id="PTHR21301:SF10">
    <property type="entry name" value="REVERSE TRANSCRIPTASE DOMAIN-CONTAINING PROTEIN"/>
    <property type="match status" value="1"/>
</dbReference>
<organism evidence="1">
    <name type="scientific">Schistocephalus solidus</name>
    <name type="common">Tapeworm</name>
    <dbReference type="NCBI Taxonomy" id="70667"/>
    <lineage>
        <taxon>Eukaryota</taxon>
        <taxon>Metazoa</taxon>
        <taxon>Spiralia</taxon>
        <taxon>Lophotrochozoa</taxon>
        <taxon>Platyhelminthes</taxon>
        <taxon>Cestoda</taxon>
        <taxon>Eucestoda</taxon>
        <taxon>Diphyllobothriidea</taxon>
        <taxon>Diphyllobothriidae</taxon>
        <taxon>Schistocephalus</taxon>
    </lineage>
</organism>
<dbReference type="PANTHER" id="PTHR21301">
    <property type="entry name" value="REVERSE TRANSCRIPTASE"/>
    <property type="match status" value="1"/>
</dbReference>
<dbReference type="EMBL" id="GEEE01020230">
    <property type="protein sequence ID" value="JAP42995.1"/>
    <property type="molecule type" value="Transcribed_RNA"/>
</dbReference>
<evidence type="ECO:0000313" key="1">
    <source>
        <dbReference type="EMBL" id="JAP42995.1"/>
    </source>
</evidence>
<name>A0A0X3NTU8_SCHSO</name>
<accession>A0A0X3NTU8</accession>
<proteinExistence type="predicted"/>
<gene>
    <name evidence="1" type="ORF">TR88719</name>
</gene>
<sequence length="231" mass="26353">MPKNVSLVRRESVHIIFWRLAHRPTQSVSKSESKAMKELRTDEQIIILPADKGRSNVVMNQDYNEKSEALLDGGEFYRPAQRAQAKAVSDRLNELLRAFKRQNVITDNERRQMKPTDTASGRFYGMSKIHKPNVLLRTIVTLKCSLTYNLAKCMYSKLKFLQNNSTASVRLVSQFLADLQGRRIQSDQVVVSFEVTSLFTSTLSSLAQEVLRSILEESYHKTQSSPKNNAL</sequence>